<comment type="similarity">
    <text evidence="1">Belongs to the ABC transporter superfamily.</text>
</comment>
<dbReference type="GO" id="GO:0140359">
    <property type="term" value="F:ABC-type transporter activity"/>
    <property type="evidence" value="ECO:0007669"/>
    <property type="project" value="InterPro"/>
</dbReference>
<sequence>MLELVGVSHHYMARKNSFDHGLHHVLDNVSLCVMPGDTLGIVGRNGAGKTTMLRLMAGIIEPRQGLIRRRAGASCALLSLGLGFQDSLSGRDNALLSAMLQGVSKRDALASLDEIREFTELGDSFEEPVKTYSSGMRARLGFASGLLTRVDILLIDEVLSVGDAQFRDKALGAMQQRLGGEQTVVFVSHAEGQLKALCDRAVWIEQGQLRAEGAPEEVIAQYRQPVGAGGGSLQQS</sequence>
<gene>
    <name evidence="6" type="ORF">DCP75_05535</name>
</gene>
<evidence type="ECO:0000256" key="3">
    <source>
        <dbReference type="ARBA" id="ARBA00022741"/>
    </source>
</evidence>
<dbReference type="GO" id="GO:0016887">
    <property type="term" value="F:ATP hydrolysis activity"/>
    <property type="evidence" value="ECO:0007669"/>
    <property type="project" value="InterPro"/>
</dbReference>
<dbReference type="PROSITE" id="PS50893">
    <property type="entry name" value="ABC_TRANSPORTER_2"/>
    <property type="match status" value="1"/>
</dbReference>
<dbReference type="InterPro" id="IPR017871">
    <property type="entry name" value="ABC_transporter-like_CS"/>
</dbReference>
<dbReference type="PANTHER" id="PTHR46743">
    <property type="entry name" value="TEICHOIC ACIDS EXPORT ATP-BINDING PROTEIN TAGH"/>
    <property type="match status" value="1"/>
</dbReference>
<evidence type="ECO:0000256" key="4">
    <source>
        <dbReference type="ARBA" id="ARBA00022840"/>
    </source>
</evidence>
<dbReference type="AlphaFoldDB" id="A0A3C1KKF0"/>
<protein>
    <submittedName>
        <fullName evidence="6">ABC transporter</fullName>
    </submittedName>
</protein>
<name>A0A3C1KKF0_9GAMM</name>
<dbReference type="GO" id="GO:0016020">
    <property type="term" value="C:membrane"/>
    <property type="evidence" value="ECO:0007669"/>
    <property type="project" value="InterPro"/>
</dbReference>
<dbReference type="CDD" id="cd03220">
    <property type="entry name" value="ABC_KpsT_Wzt"/>
    <property type="match status" value="1"/>
</dbReference>
<dbReference type="EMBL" id="DMND01000079">
    <property type="protein sequence ID" value="HAN27172.1"/>
    <property type="molecule type" value="Genomic_DNA"/>
</dbReference>
<keyword evidence="4" id="KW-0067">ATP-binding</keyword>
<dbReference type="STRING" id="1121937.GCA_000423125_02667"/>
<accession>A0A3C1KKF0</accession>
<feature type="domain" description="ABC transporter" evidence="5">
    <location>
        <begin position="2"/>
        <end position="231"/>
    </location>
</feature>
<dbReference type="SMART" id="SM00382">
    <property type="entry name" value="AAA"/>
    <property type="match status" value="1"/>
</dbReference>
<dbReference type="InterPro" id="IPR027417">
    <property type="entry name" value="P-loop_NTPase"/>
</dbReference>
<evidence type="ECO:0000313" key="7">
    <source>
        <dbReference type="Proteomes" id="UP000259273"/>
    </source>
</evidence>
<dbReference type="SUPFAM" id="SSF52540">
    <property type="entry name" value="P-loop containing nucleoside triphosphate hydrolases"/>
    <property type="match status" value="1"/>
</dbReference>
<reference evidence="6 7" key="1">
    <citation type="journal article" date="2018" name="Nat. Biotechnol.">
        <title>A standardized bacterial taxonomy based on genome phylogeny substantially revises the tree of life.</title>
        <authorList>
            <person name="Parks D.H."/>
            <person name="Chuvochina M."/>
            <person name="Waite D.W."/>
            <person name="Rinke C."/>
            <person name="Skarshewski A."/>
            <person name="Chaumeil P.A."/>
            <person name="Hugenholtz P."/>
        </authorList>
    </citation>
    <scope>NUCLEOTIDE SEQUENCE [LARGE SCALE GENOMIC DNA]</scope>
    <source>
        <strain evidence="6">UBA9158</strain>
    </source>
</reference>
<dbReference type="PANTHER" id="PTHR46743:SF2">
    <property type="entry name" value="TEICHOIC ACIDS EXPORT ATP-BINDING PROTEIN TAGH"/>
    <property type="match status" value="1"/>
</dbReference>
<keyword evidence="2" id="KW-0813">Transport</keyword>
<organism evidence="6 7">
    <name type="scientific">Haliea salexigens</name>
    <dbReference type="NCBI Taxonomy" id="287487"/>
    <lineage>
        <taxon>Bacteria</taxon>
        <taxon>Pseudomonadati</taxon>
        <taxon>Pseudomonadota</taxon>
        <taxon>Gammaproteobacteria</taxon>
        <taxon>Cellvibrionales</taxon>
        <taxon>Halieaceae</taxon>
        <taxon>Haliea</taxon>
    </lineage>
</organism>
<dbReference type="GO" id="GO:0005524">
    <property type="term" value="F:ATP binding"/>
    <property type="evidence" value="ECO:0007669"/>
    <property type="project" value="UniProtKB-KW"/>
</dbReference>
<dbReference type="InterPro" id="IPR003439">
    <property type="entry name" value="ABC_transporter-like_ATP-bd"/>
</dbReference>
<dbReference type="InterPro" id="IPR003593">
    <property type="entry name" value="AAA+_ATPase"/>
</dbReference>
<evidence type="ECO:0000259" key="5">
    <source>
        <dbReference type="PROSITE" id="PS50893"/>
    </source>
</evidence>
<dbReference type="PROSITE" id="PS00211">
    <property type="entry name" value="ABC_TRANSPORTER_1"/>
    <property type="match status" value="1"/>
</dbReference>
<comment type="caution">
    <text evidence="6">The sequence shown here is derived from an EMBL/GenBank/DDBJ whole genome shotgun (WGS) entry which is preliminary data.</text>
</comment>
<dbReference type="Gene3D" id="3.40.50.300">
    <property type="entry name" value="P-loop containing nucleotide triphosphate hydrolases"/>
    <property type="match status" value="1"/>
</dbReference>
<keyword evidence="3" id="KW-0547">Nucleotide-binding</keyword>
<evidence type="ECO:0000256" key="2">
    <source>
        <dbReference type="ARBA" id="ARBA00022448"/>
    </source>
</evidence>
<dbReference type="Proteomes" id="UP000259273">
    <property type="component" value="Unassembled WGS sequence"/>
</dbReference>
<proteinExistence type="inferred from homology"/>
<dbReference type="InterPro" id="IPR015860">
    <property type="entry name" value="ABC_transpr_TagH-like"/>
</dbReference>
<evidence type="ECO:0000313" key="6">
    <source>
        <dbReference type="EMBL" id="HAN27172.1"/>
    </source>
</evidence>
<dbReference type="InterPro" id="IPR050683">
    <property type="entry name" value="Bact_Polysacc_Export_ATP-bd"/>
</dbReference>
<dbReference type="Pfam" id="PF00005">
    <property type="entry name" value="ABC_tran"/>
    <property type="match status" value="1"/>
</dbReference>
<evidence type="ECO:0000256" key="1">
    <source>
        <dbReference type="ARBA" id="ARBA00005417"/>
    </source>
</evidence>